<comment type="caution">
    <text evidence="1">The sequence shown here is derived from an EMBL/GenBank/DDBJ whole genome shotgun (WGS) entry which is preliminary data.</text>
</comment>
<organism evidence="1 2">
    <name type="scientific">Candidatus Yanofskybacteria bacterium RIFCSPHIGHO2_02_FULL_46_19</name>
    <dbReference type="NCBI Taxonomy" id="1802684"/>
    <lineage>
        <taxon>Bacteria</taxon>
        <taxon>Candidatus Yanofskyibacteriota</taxon>
    </lineage>
</organism>
<sequence length="835" mass="96440">MWSKELRSALKKHWETAKQDKDKFRLLVEADPLFKGKSWSACRQMAERLKMYKRGKLSRRYLFSQLTEQQRAKLKELLAGSEVPWAEILKEFPSFTKGQLRNFASNYGIKIQKEVGKTTKEDKKRKSLEQLKAQLEKQQRSWPDPEVIQMTEEVWDYPGVRRGYISRVDYKGPGYRSGIAILDLHKAAEQGCRFNVLDGGLVSKPYVRYELSKRLRGCGSNLKDAIVEHFIDEAAKELASVLPKIQKPKSIWRDPQKPEYTRLYIIPSPIYDGPFSQEYNCAYGEEIARRLAELRREDIRLYNSGNDRVEVKGVNEIDGVINPSRNRIPGRYYSQAAEKEIEDQVGQSDDDFPSQRLVGCFAASVLKPNGEKMTPYATIPASSRLVATTVGENQEGMLIVESRPWDEQILKLFSFWNFKDIIHRERQLVTGIKDGASQIHRDIVEMIKLKKARTVGLLADDLNINREVIEEAIKFLEEKKGSSRKTWPGLHYDPTSQRYDFYFDWFQERLRYALPTEKFVLDSFLFFGCLHAGYTTTDYEHFVTKYPKILFDFDIRNLVGLGDFIAGLAHQLMHRGEIIGAMNNTDMEIFAAELIATVMLETFKMRLERDLAIWVKEKGRTPNVGEAMEICRRALAKFVYIIGNHDDWQMRDGNTPLITFRDKLGQILVREIEKSVVAAGLPIFDFRKFVDEKLFIPPEQRPIYLLPSGLELGMRHPGMARAETTSLRAQKALDTLGTQIVAIANFHVTCVVHKWRPDLGQCVAVQAPTQVIHTPFEGSKLKKLDFGPMYLKVYSHEKRIYRTDLAYFNKPILQVPLVKWTDVDALKTRFKLYRA</sequence>
<evidence type="ECO:0000313" key="1">
    <source>
        <dbReference type="EMBL" id="OGN16218.1"/>
    </source>
</evidence>
<dbReference type="EMBL" id="MGJY01000016">
    <property type="protein sequence ID" value="OGN16218.1"/>
    <property type="molecule type" value="Genomic_DNA"/>
</dbReference>
<name>A0A1F8FUH1_9BACT</name>
<protein>
    <submittedName>
        <fullName evidence="1">Uncharacterized protein</fullName>
    </submittedName>
</protein>
<accession>A0A1F8FUH1</accession>
<evidence type="ECO:0000313" key="2">
    <source>
        <dbReference type="Proteomes" id="UP000177796"/>
    </source>
</evidence>
<dbReference type="AlphaFoldDB" id="A0A1F8FUH1"/>
<reference evidence="1 2" key="1">
    <citation type="journal article" date="2016" name="Nat. Commun.">
        <title>Thousands of microbial genomes shed light on interconnected biogeochemical processes in an aquifer system.</title>
        <authorList>
            <person name="Anantharaman K."/>
            <person name="Brown C.T."/>
            <person name="Hug L.A."/>
            <person name="Sharon I."/>
            <person name="Castelle C.J."/>
            <person name="Probst A.J."/>
            <person name="Thomas B.C."/>
            <person name="Singh A."/>
            <person name="Wilkins M.J."/>
            <person name="Karaoz U."/>
            <person name="Brodie E.L."/>
            <person name="Williams K.H."/>
            <person name="Hubbard S.S."/>
            <person name="Banfield J.F."/>
        </authorList>
    </citation>
    <scope>NUCLEOTIDE SEQUENCE [LARGE SCALE GENOMIC DNA]</scope>
</reference>
<proteinExistence type="predicted"/>
<gene>
    <name evidence="1" type="ORF">A3C81_02535</name>
</gene>
<dbReference type="Proteomes" id="UP000177796">
    <property type="component" value="Unassembled WGS sequence"/>
</dbReference>